<dbReference type="RefSeq" id="WP_015903761.1">
    <property type="nucleotide sequence ID" value="NC_012108.1"/>
</dbReference>
<accession>C0QBW3</accession>
<dbReference type="PANTHER" id="PTHR11707">
    <property type="entry name" value="L-ASPARAGINASE"/>
    <property type="match status" value="1"/>
</dbReference>
<dbReference type="Pfam" id="PF00710">
    <property type="entry name" value="Asparaginase"/>
    <property type="match status" value="1"/>
</dbReference>
<gene>
    <name evidence="4" type="primary">aspG</name>
    <name evidence="4" type="ordered locus">HRM2_18740</name>
</gene>
<evidence type="ECO:0000313" key="4">
    <source>
        <dbReference type="EMBL" id="ACN14975.1"/>
    </source>
</evidence>
<feature type="active site" description="O-isoaspartyl threonine intermediate" evidence="1">
    <location>
        <position position="11"/>
    </location>
</feature>
<feature type="binding site" evidence="2">
    <location>
        <begin position="82"/>
        <end position="83"/>
    </location>
    <ligand>
        <name>substrate</name>
    </ligand>
</feature>
<dbReference type="PRINTS" id="PR00139">
    <property type="entry name" value="ASNGLNASE"/>
</dbReference>
<dbReference type="InterPro" id="IPR036152">
    <property type="entry name" value="Asp/glu_Ase-like_sf"/>
</dbReference>
<feature type="binding site" evidence="2">
    <location>
        <position position="53"/>
    </location>
    <ligand>
        <name>substrate</name>
    </ligand>
</feature>
<dbReference type="KEGG" id="dat:HRM2_18740"/>
<dbReference type="EMBL" id="CP001087">
    <property type="protein sequence ID" value="ACN14975.1"/>
    <property type="molecule type" value="Genomic_DNA"/>
</dbReference>
<sequence length="160" mass="17772">MKIKFFTLGGTIDKVYFDAMSRYEVGPPRVKEILKEARVNFEYSIKSLAKKDSLDMTDADRKRLVDALLTDDCDRIVVTHGTDTMVDTAMALKAVKGKTIVLTGAMEPAGFKSSDATFNLGFAIAAAQTLSHGVYIAISGRIFDPARVRKNRELKQFEEK</sequence>
<dbReference type="HOGENOM" id="CLU_019134_4_2_7"/>
<dbReference type="Gene3D" id="3.40.50.1170">
    <property type="entry name" value="L-asparaginase, N-terminal domain"/>
    <property type="match status" value="1"/>
</dbReference>
<evidence type="ECO:0000256" key="2">
    <source>
        <dbReference type="PIRSR" id="PIRSR001220-2"/>
    </source>
</evidence>
<dbReference type="PROSITE" id="PS51732">
    <property type="entry name" value="ASN_GLN_ASE_3"/>
    <property type="match status" value="1"/>
</dbReference>
<dbReference type="GO" id="GO:0004067">
    <property type="term" value="F:asparaginase activity"/>
    <property type="evidence" value="ECO:0007669"/>
    <property type="project" value="UniProtKB-UniRule"/>
</dbReference>
<evidence type="ECO:0000313" key="5">
    <source>
        <dbReference type="Proteomes" id="UP000000442"/>
    </source>
</evidence>
<dbReference type="SUPFAM" id="SSF53774">
    <property type="entry name" value="Glutaminase/Asparaginase"/>
    <property type="match status" value="1"/>
</dbReference>
<evidence type="ECO:0000259" key="3">
    <source>
        <dbReference type="Pfam" id="PF00710"/>
    </source>
</evidence>
<dbReference type="Proteomes" id="UP000000442">
    <property type="component" value="Chromosome"/>
</dbReference>
<dbReference type="STRING" id="177437.HRM2_18740"/>
<dbReference type="eggNOG" id="COG0252">
    <property type="taxonomic scope" value="Bacteria"/>
</dbReference>
<organism evidence="4 5">
    <name type="scientific">Desulforapulum autotrophicum (strain ATCC 43914 / DSM 3382 / VKM B-1955 / HRM2)</name>
    <name type="common">Desulfobacterium autotrophicum</name>
    <dbReference type="NCBI Taxonomy" id="177437"/>
    <lineage>
        <taxon>Bacteria</taxon>
        <taxon>Pseudomonadati</taxon>
        <taxon>Thermodesulfobacteriota</taxon>
        <taxon>Desulfobacteria</taxon>
        <taxon>Desulfobacterales</taxon>
        <taxon>Desulfobacteraceae</taxon>
        <taxon>Desulforapulum</taxon>
    </lineage>
</organism>
<keyword evidence="5" id="KW-1185">Reference proteome</keyword>
<evidence type="ECO:0000256" key="1">
    <source>
        <dbReference type="PIRSR" id="PIRSR001220-1"/>
    </source>
</evidence>
<protein>
    <submittedName>
        <fullName evidence="4">AspG</fullName>
        <ecNumber evidence="4">3.5.1.1</ecNumber>
    </submittedName>
</protein>
<keyword evidence="4" id="KW-0378">Hydrolase</keyword>
<dbReference type="InterPro" id="IPR027474">
    <property type="entry name" value="L-asparaginase_N"/>
</dbReference>
<dbReference type="EC" id="3.5.1.1" evidence="4"/>
<dbReference type="PIRSF" id="PIRSF500176">
    <property type="entry name" value="L_ASNase"/>
    <property type="match status" value="1"/>
</dbReference>
<dbReference type="AlphaFoldDB" id="C0QBW3"/>
<dbReference type="OrthoDB" id="9788068at2"/>
<dbReference type="InterPro" id="IPR037152">
    <property type="entry name" value="L-asparaginase_N_sf"/>
</dbReference>
<proteinExistence type="predicted"/>
<reference evidence="4 5" key="1">
    <citation type="journal article" date="2009" name="Environ. Microbiol.">
        <title>Genome sequence of Desulfobacterium autotrophicum HRM2, a marine sulfate reducer oxidizing organic carbon completely to carbon dioxide.</title>
        <authorList>
            <person name="Strittmatter A.W."/>
            <person name="Liesegang H."/>
            <person name="Rabus R."/>
            <person name="Decker I."/>
            <person name="Amann J."/>
            <person name="Andres S."/>
            <person name="Henne A."/>
            <person name="Fricke W.F."/>
            <person name="Martinez-Arias R."/>
            <person name="Bartels D."/>
            <person name="Goesmann A."/>
            <person name="Krause L."/>
            <person name="Puehler A."/>
            <person name="Klenk H.P."/>
            <person name="Richter M."/>
            <person name="Schuler M."/>
            <person name="Gloeckner F.O."/>
            <person name="Meyerdierks A."/>
            <person name="Gottschalk G."/>
            <person name="Amann R."/>
        </authorList>
    </citation>
    <scope>NUCLEOTIDE SEQUENCE [LARGE SCALE GENOMIC DNA]</scope>
    <source>
        <strain evidence="5">ATCC 43914 / DSM 3382 / HRM2</strain>
    </source>
</reference>
<feature type="domain" description="L-asparaginase N-terminal" evidence="3">
    <location>
        <begin position="2"/>
        <end position="152"/>
    </location>
</feature>
<dbReference type="PANTHER" id="PTHR11707:SF28">
    <property type="entry name" value="60 KDA LYSOPHOSPHOLIPASE"/>
    <property type="match status" value="1"/>
</dbReference>
<name>C0QBW3_DESAH</name>
<dbReference type="InterPro" id="IPR006034">
    <property type="entry name" value="Asparaginase/glutaminase-like"/>
</dbReference>
<dbReference type="PIRSF" id="PIRSF001220">
    <property type="entry name" value="L-ASNase_gatD"/>
    <property type="match status" value="1"/>
</dbReference>